<evidence type="ECO:0000256" key="1">
    <source>
        <dbReference type="SAM" id="Phobius"/>
    </source>
</evidence>
<dbReference type="EMBL" id="JAAIIH010000002">
    <property type="protein sequence ID" value="NMN00130.1"/>
    <property type="molecule type" value="Genomic_DNA"/>
</dbReference>
<evidence type="ECO:0000313" key="2">
    <source>
        <dbReference type="EMBL" id="NMN00130.1"/>
    </source>
</evidence>
<feature type="transmembrane region" description="Helical" evidence="1">
    <location>
        <begin position="482"/>
        <end position="501"/>
    </location>
</feature>
<dbReference type="Gene3D" id="3.40.50.1820">
    <property type="entry name" value="alpha/beta hydrolase"/>
    <property type="match status" value="1"/>
</dbReference>
<dbReference type="Proteomes" id="UP000588277">
    <property type="component" value="Unassembled WGS sequence"/>
</dbReference>
<feature type="transmembrane region" description="Helical" evidence="1">
    <location>
        <begin position="439"/>
        <end position="462"/>
    </location>
</feature>
<reference evidence="2 3" key="1">
    <citation type="submission" date="2020-02" db="EMBL/GenBank/DDBJ databases">
        <title>Characterization of phylogenetic diversity of novel bifidobacterial species isolated in Czech ZOOs.</title>
        <authorList>
            <person name="Lugli G.A."/>
            <person name="Vera N.B."/>
            <person name="Ventura M."/>
        </authorList>
    </citation>
    <scope>NUCLEOTIDE SEQUENCE [LARGE SCALE GENOMIC DNA]</scope>
    <source>
        <strain evidence="2 3">DSM 109958</strain>
    </source>
</reference>
<organism evidence="2 3">
    <name type="scientific">Bifidobacterium moraviense</name>
    <dbReference type="NCBI Taxonomy" id="2675323"/>
    <lineage>
        <taxon>Bacteria</taxon>
        <taxon>Bacillati</taxon>
        <taxon>Actinomycetota</taxon>
        <taxon>Actinomycetes</taxon>
        <taxon>Bifidobacteriales</taxon>
        <taxon>Bifidobacteriaceae</taxon>
        <taxon>Bifidobacterium</taxon>
    </lineage>
</organism>
<accession>A0A7Y0HZE3</accession>
<keyword evidence="3" id="KW-1185">Reference proteome</keyword>
<feature type="transmembrane region" description="Helical" evidence="1">
    <location>
        <begin position="553"/>
        <end position="573"/>
    </location>
</feature>
<dbReference type="PANTHER" id="PTHR43265">
    <property type="entry name" value="ESTERASE ESTD"/>
    <property type="match status" value="1"/>
</dbReference>
<sequence length="575" mass="63509">MNDGTPKARTDRSPVYEEPSAQPWSVRRRLMTSLPIFIVLLGILVTVSNWTNIPWDNEPTGQTMESLSADTSVTFANPTGETLPTRGTYEVEVIEDDMTVTRASTGETEDLHLVVRVPTGVSGKIPGVVFMHGAGYGLAKDWFVDVGDDLASAGFATIAIDKPVWSTNDVTRDYPASADAYEQAAEYLRALPNVDGDRIGIYATSESTWISAFLLQKDPRIAFQILVSPMVHTPRHGLGFLAAQDFALVGAHPGYQSIVRRVFSADLTVFGLTNFDIDTDLPRAYAIPTFVAYGSKDVMTAQVEGARVIFDRAHRAGNWDVTVRDYPVGNHVLRIGDEEQGDTKLADHFEDDMVNWAVGKVRGLEQTDVRVAGTDIYQSIAVPQDLYGHRALTVYMVAVHVLAVVLLLASAVLAVVALVRRIRYAVRRRGPRPGFLNGFGGVLAALSFTTLATLDLFASGIGQVVMQIVSLVWGAAPDPIPMIYWSWPVIQTVTTAVVWAWSRVFARLIEVASMRGYTRLGLREFVRQSRSGELMRSVRRPVIADTRFSRVQFWVTTSAMFCVLLVFAFWGMFIY</sequence>
<dbReference type="GO" id="GO:0052689">
    <property type="term" value="F:carboxylic ester hydrolase activity"/>
    <property type="evidence" value="ECO:0007669"/>
    <property type="project" value="TreeGrafter"/>
</dbReference>
<dbReference type="AlphaFoldDB" id="A0A7Y0HZE3"/>
<dbReference type="InterPro" id="IPR053145">
    <property type="entry name" value="AB_hydrolase_Est10"/>
</dbReference>
<keyword evidence="1" id="KW-0812">Transmembrane</keyword>
<dbReference type="SUPFAM" id="SSF53474">
    <property type="entry name" value="alpha/beta-Hydrolases"/>
    <property type="match status" value="1"/>
</dbReference>
<protein>
    <submittedName>
        <fullName evidence="2">Esterase</fullName>
    </submittedName>
</protein>
<gene>
    <name evidence="2" type="ORF">G1C96_0707</name>
</gene>
<proteinExistence type="predicted"/>
<feature type="transmembrane region" description="Helical" evidence="1">
    <location>
        <begin position="30"/>
        <end position="50"/>
    </location>
</feature>
<name>A0A7Y0HZE3_9BIFI</name>
<dbReference type="PANTHER" id="PTHR43265:SF1">
    <property type="entry name" value="ESTERASE ESTD"/>
    <property type="match status" value="1"/>
</dbReference>
<keyword evidence="1" id="KW-1133">Transmembrane helix</keyword>
<dbReference type="InterPro" id="IPR029058">
    <property type="entry name" value="AB_hydrolase_fold"/>
</dbReference>
<evidence type="ECO:0000313" key="3">
    <source>
        <dbReference type="Proteomes" id="UP000588277"/>
    </source>
</evidence>
<comment type="caution">
    <text evidence="2">The sequence shown here is derived from an EMBL/GenBank/DDBJ whole genome shotgun (WGS) entry which is preliminary data.</text>
</comment>
<keyword evidence="1" id="KW-0472">Membrane</keyword>
<feature type="transmembrane region" description="Helical" evidence="1">
    <location>
        <begin position="394"/>
        <end position="419"/>
    </location>
</feature>